<evidence type="ECO:0000313" key="3">
    <source>
        <dbReference type="Proteomes" id="UP000053558"/>
    </source>
</evidence>
<keyword evidence="3" id="KW-1185">Reference proteome</keyword>
<gene>
    <name evidence="2" type="ORF">CONPUDRAFT_164506</name>
</gene>
<dbReference type="Proteomes" id="UP000053558">
    <property type="component" value="Unassembled WGS sequence"/>
</dbReference>
<dbReference type="AlphaFoldDB" id="A0A5M3MSI1"/>
<sequence>MSLKVSSWPFHAVYTTDRAKPISSALSVHSPNSAKSASDSSHSTNKNSHSVPNAPFRDLSRDLYPNLIADPKSDLDPQASRDALLVEMFHVQLGGASGFSSGLPLSTTYDDLWNGDEDDPYLGLDEGELPPLPPLPQVAPARGSVPATSGSTSGRRGSMVRVEPTLAMLAAASAHGQDLTWCGAPPDVGQGGAGAGAGVGTSSSVNADGGTGYGVSIDEVD</sequence>
<protein>
    <submittedName>
        <fullName evidence="2">Uncharacterized protein</fullName>
    </submittedName>
</protein>
<feature type="region of interest" description="Disordered" evidence="1">
    <location>
        <begin position="190"/>
        <end position="221"/>
    </location>
</feature>
<evidence type="ECO:0000256" key="1">
    <source>
        <dbReference type="SAM" id="MobiDB-lite"/>
    </source>
</evidence>
<name>A0A5M3MSI1_CONPW</name>
<feature type="compositionally biased region" description="Low complexity" evidence="1">
    <location>
        <begin position="29"/>
        <end position="50"/>
    </location>
</feature>
<feature type="compositionally biased region" description="Gly residues" evidence="1">
    <location>
        <begin position="190"/>
        <end position="199"/>
    </location>
</feature>
<dbReference type="KEGG" id="cput:CONPUDRAFT_164506"/>
<dbReference type="EMBL" id="JH711577">
    <property type="protein sequence ID" value="EIW81704.1"/>
    <property type="molecule type" value="Genomic_DNA"/>
</dbReference>
<accession>A0A5M3MSI1</accession>
<proteinExistence type="predicted"/>
<feature type="region of interest" description="Disordered" evidence="1">
    <location>
        <begin position="123"/>
        <end position="157"/>
    </location>
</feature>
<dbReference type="RefSeq" id="XP_007767599.1">
    <property type="nucleotide sequence ID" value="XM_007769409.1"/>
</dbReference>
<evidence type="ECO:0000313" key="2">
    <source>
        <dbReference type="EMBL" id="EIW81704.1"/>
    </source>
</evidence>
<comment type="caution">
    <text evidence="2">The sequence shown here is derived from an EMBL/GenBank/DDBJ whole genome shotgun (WGS) entry which is preliminary data.</text>
</comment>
<dbReference type="GeneID" id="19205151"/>
<feature type="compositionally biased region" description="Low complexity" evidence="1">
    <location>
        <begin position="148"/>
        <end position="157"/>
    </location>
</feature>
<feature type="region of interest" description="Disordered" evidence="1">
    <location>
        <begin position="25"/>
        <end position="56"/>
    </location>
</feature>
<reference evidence="3" key="1">
    <citation type="journal article" date="2012" name="Science">
        <title>The Paleozoic origin of enzymatic lignin decomposition reconstructed from 31 fungal genomes.</title>
        <authorList>
            <person name="Floudas D."/>
            <person name="Binder M."/>
            <person name="Riley R."/>
            <person name="Barry K."/>
            <person name="Blanchette R.A."/>
            <person name="Henrissat B."/>
            <person name="Martinez A.T."/>
            <person name="Otillar R."/>
            <person name="Spatafora J.W."/>
            <person name="Yadav J.S."/>
            <person name="Aerts A."/>
            <person name="Benoit I."/>
            <person name="Boyd A."/>
            <person name="Carlson A."/>
            <person name="Copeland A."/>
            <person name="Coutinho P.M."/>
            <person name="de Vries R.P."/>
            <person name="Ferreira P."/>
            <person name="Findley K."/>
            <person name="Foster B."/>
            <person name="Gaskell J."/>
            <person name="Glotzer D."/>
            <person name="Gorecki P."/>
            <person name="Heitman J."/>
            <person name="Hesse C."/>
            <person name="Hori C."/>
            <person name="Igarashi K."/>
            <person name="Jurgens J.A."/>
            <person name="Kallen N."/>
            <person name="Kersten P."/>
            <person name="Kohler A."/>
            <person name="Kuees U."/>
            <person name="Kumar T.K.A."/>
            <person name="Kuo A."/>
            <person name="LaButti K."/>
            <person name="Larrondo L.F."/>
            <person name="Lindquist E."/>
            <person name="Ling A."/>
            <person name="Lombard V."/>
            <person name="Lucas S."/>
            <person name="Lundell T."/>
            <person name="Martin R."/>
            <person name="McLaughlin D.J."/>
            <person name="Morgenstern I."/>
            <person name="Morin E."/>
            <person name="Murat C."/>
            <person name="Nagy L.G."/>
            <person name="Nolan M."/>
            <person name="Ohm R.A."/>
            <person name="Patyshakuliyeva A."/>
            <person name="Rokas A."/>
            <person name="Ruiz-Duenas F.J."/>
            <person name="Sabat G."/>
            <person name="Salamov A."/>
            <person name="Samejima M."/>
            <person name="Schmutz J."/>
            <person name="Slot J.C."/>
            <person name="St John F."/>
            <person name="Stenlid J."/>
            <person name="Sun H."/>
            <person name="Sun S."/>
            <person name="Syed K."/>
            <person name="Tsang A."/>
            <person name="Wiebenga A."/>
            <person name="Young D."/>
            <person name="Pisabarro A."/>
            <person name="Eastwood D.C."/>
            <person name="Martin F."/>
            <person name="Cullen D."/>
            <person name="Grigoriev I.V."/>
            <person name="Hibbett D.S."/>
        </authorList>
    </citation>
    <scope>NUCLEOTIDE SEQUENCE [LARGE SCALE GENOMIC DNA]</scope>
    <source>
        <strain evidence="3">RWD-64-598 SS2</strain>
    </source>
</reference>
<organism evidence="2 3">
    <name type="scientific">Coniophora puteana (strain RWD-64-598)</name>
    <name type="common">Brown rot fungus</name>
    <dbReference type="NCBI Taxonomy" id="741705"/>
    <lineage>
        <taxon>Eukaryota</taxon>
        <taxon>Fungi</taxon>
        <taxon>Dikarya</taxon>
        <taxon>Basidiomycota</taxon>
        <taxon>Agaricomycotina</taxon>
        <taxon>Agaricomycetes</taxon>
        <taxon>Agaricomycetidae</taxon>
        <taxon>Boletales</taxon>
        <taxon>Coniophorineae</taxon>
        <taxon>Coniophoraceae</taxon>
        <taxon>Coniophora</taxon>
    </lineage>
</organism>